<dbReference type="Gene3D" id="3.40.640.10">
    <property type="entry name" value="Type I PLP-dependent aspartate aminotransferase-like (Major domain)"/>
    <property type="match status" value="1"/>
</dbReference>
<dbReference type="RefSeq" id="WP_171220477.1">
    <property type="nucleotide sequence ID" value="NZ_JABEPP010000007.1"/>
</dbReference>
<feature type="binding site" evidence="4">
    <location>
        <position position="344"/>
    </location>
    <ligand>
        <name>substrate</name>
    </ligand>
</feature>
<sequence>MSGHEFLHSPGPTHIPDRVLAAMHRQPFDLVDRRLKEIAHSCFADLAGVFRTKGRIFIYAANGHGGWEAALANICAPGDAVLIPEVGHFSNNWADHARALGLDVASLEGDWRHAIDPNDIERTLRRDTGRRIKAVLAVQVDTGTGVASDVKAVREAIDAAGHPALLVADTIASLAAMPFDMDAWGVDVAIAASQKALMCPPGLAILAANDKAIRTAASVPRQHRYWDWKTRMAEENYRAFCGTMPEQLVFGLRAALDMIGEEGLPAIFARHRRLAGAVHRALEVWSEAGALSFNAALPEQRAVTVTAVRTGEGIDADLIRKHTRETLGVAVAGGLGRLSGHAFRIGHLGDLNEPMVLGCLAGLEVAFLQLGVPHAPGGVRAAIEFLAREAG</sequence>
<evidence type="ECO:0000256" key="3">
    <source>
        <dbReference type="ARBA" id="ARBA00022898"/>
    </source>
</evidence>
<dbReference type="InterPro" id="IPR015421">
    <property type="entry name" value="PyrdxlP-dep_Trfase_major"/>
</dbReference>
<dbReference type="Gene3D" id="3.90.1150.10">
    <property type="entry name" value="Aspartate Aminotransferase, domain 1"/>
    <property type="match status" value="1"/>
</dbReference>
<dbReference type="InterPro" id="IPR015422">
    <property type="entry name" value="PyrdxlP-dep_Trfase_small"/>
</dbReference>
<dbReference type="GO" id="GO:0004760">
    <property type="term" value="F:L-serine-pyruvate transaminase activity"/>
    <property type="evidence" value="ECO:0007669"/>
    <property type="project" value="TreeGrafter"/>
</dbReference>
<dbReference type="PANTHER" id="PTHR21152">
    <property type="entry name" value="AMINOTRANSFERASE CLASS V"/>
    <property type="match status" value="1"/>
</dbReference>
<keyword evidence="9" id="KW-0808">Transferase</keyword>
<dbReference type="EMBL" id="JABEPP010000007">
    <property type="protein sequence ID" value="NNM74966.1"/>
    <property type="molecule type" value="Genomic_DNA"/>
</dbReference>
<evidence type="ECO:0000256" key="5">
    <source>
        <dbReference type="PIRSR" id="PIRSR000524-50"/>
    </source>
</evidence>
<dbReference type="PANTHER" id="PTHR21152:SF40">
    <property type="entry name" value="ALANINE--GLYOXYLATE AMINOTRANSFERASE"/>
    <property type="match status" value="1"/>
</dbReference>
<protein>
    <submittedName>
        <fullName evidence="9">Aminotransferase class V-fold PLP-dependent enzyme</fullName>
    </submittedName>
</protein>
<dbReference type="InterPro" id="IPR024169">
    <property type="entry name" value="SP_NH2Trfase/AEP_transaminase"/>
</dbReference>
<dbReference type="GO" id="GO:0019265">
    <property type="term" value="P:glycine biosynthetic process, by transamination of glyoxylate"/>
    <property type="evidence" value="ECO:0007669"/>
    <property type="project" value="TreeGrafter"/>
</dbReference>
<keyword evidence="9" id="KW-0032">Aminotransferase</keyword>
<dbReference type="PIRSF" id="PIRSF000524">
    <property type="entry name" value="SPT"/>
    <property type="match status" value="1"/>
</dbReference>
<dbReference type="InterPro" id="IPR020578">
    <property type="entry name" value="Aminotrans_V_PyrdxlP_BS"/>
</dbReference>
<organism evidence="9 10">
    <name type="scientific">Enterovirga aerilata</name>
    <dbReference type="NCBI Taxonomy" id="2730920"/>
    <lineage>
        <taxon>Bacteria</taxon>
        <taxon>Pseudomonadati</taxon>
        <taxon>Pseudomonadota</taxon>
        <taxon>Alphaproteobacteria</taxon>
        <taxon>Hyphomicrobiales</taxon>
        <taxon>Methylobacteriaceae</taxon>
        <taxon>Enterovirga</taxon>
    </lineage>
</organism>
<dbReference type="InterPro" id="IPR015424">
    <property type="entry name" value="PyrdxlP-dep_Trfase"/>
</dbReference>
<keyword evidence="3 5" id="KW-0663">Pyridoxal phosphate</keyword>
<dbReference type="AlphaFoldDB" id="A0A849I539"/>
<feature type="domain" description="Aminotransferase class V" evidence="8">
    <location>
        <begin position="41"/>
        <end position="334"/>
    </location>
</feature>
<name>A0A849I539_9HYPH</name>
<evidence type="ECO:0000256" key="1">
    <source>
        <dbReference type="ARBA" id="ARBA00001933"/>
    </source>
</evidence>
<dbReference type="GO" id="GO:0008453">
    <property type="term" value="F:alanine-glyoxylate transaminase activity"/>
    <property type="evidence" value="ECO:0007669"/>
    <property type="project" value="TreeGrafter"/>
</dbReference>
<dbReference type="InterPro" id="IPR000192">
    <property type="entry name" value="Aminotrans_V_dom"/>
</dbReference>
<comment type="caution">
    <text evidence="9">The sequence shown here is derived from an EMBL/GenBank/DDBJ whole genome shotgun (WGS) entry which is preliminary data.</text>
</comment>
<comment type="cofactor">
    <cofactor evidence="1 5 7">
        <name>pyridoxal 5'-phosphate</name>
        <dbReference type="ChEBI" id="CHEBI:597326"/>
    </cofactor>
</comment>
<keyword evidence="10" id="KW-1185">Reference proteome</keyword>
<comment type="similarity">
    <text evidence="2 6">Belongs to the class-V pyridoxal-phosphate-dependent aminotransferase family.</text>
</comment>
<evidence type="ECO:0000256" key="6">
    <source>
        <dbReference type="RuleBase" id="RU004075"/>
    </source>
</evidence>
<reference evidence="9 10" key="1">
    <citation type="submission" date="2020-04" db="EMBL/GenBank/DDBJ databases">
        <title>Enterovirga sp. isolate from soil.</title>
        <authorList>
            <person name="Chea S."/>
            <person name="Kim D.-U."/>
        </authorList>
    </citation>
    <scope>NUCLEOTIDE SEQUENCE [LARGE SCALE GENOMIC DNA]</scope>
    <source>
        <strain evidence="9 10">DB1703</strain>
    </source>
</reference>
<dbReference type="SUPFAM" id="SSF53383">
    <property type="entry name" value="PLP-dependent transferases"/>
    <property type="match status" value="1"/>
</dbReference>
<evidence type="ECO:0000256" key="2">
    <source>
        <dbReference type="ARBA" id="ARBA00009236"/>
    </source>
</evidence>
<gene>
    <name evidence="9" type="ORF">HJG44_21625</name>
</gene>
<evidence type="ECO:0000256" key="4">
    <source>
        <dbReference type="PIRSR" id="PIRSR000524-1"/>
    </source>
</evidence>
<evidence type="ECO:0000259" key="8">
    <source>
        <dbReference type="Pfam" id="PF00266"/>
    </source>
</evidence>
<evidence type="ECO:0000256" key="7">
    <source>
        <dbReference type="RuleBase" id="RU004504"/>
    </source>
</evidence>
<dbReference type="Proteomes" id="UP000564885">
    <property type="component" value="Unassembled WGS sequence"/>
</dbReference>
<feature type="modified residue" description="N6-(pyridoxal phosphate)lysine" evidence="5">
    <location>
        <position position="195"/>
    </location>
</feature>
<evidence type="ECO:0000313" key="10">
    <source>
        <dbReference type="Proteomes" id="UP000564885"/>
    </source>
</evidence>
<dbReference type="PROSITE" id="PS00595">
    <property type="entry name" value="AA_TRANSFER_CLASS_5"/>
    <property type="match status" value="1"/>
</dbReference>
<dbReference type="FunFam" id="3.40.640.10:FF:000054">
    <property type="entry name" value="Serine--glyoxylate aminotransferase"/>
    <property type="match status" value="1"/>
</dbReference>
<accession>A0A849I539</accession>
<dbReference type="Pfam" id="PF00266">
    <property type="entry name" value="Aminotran_5"/>
    <property type="match status" value="1"/>
</dbReference>
<evidence type="ECO:0000313" key="9">
    <source>
        <dbReference type="EMBL" id="NNM74966.1"/>
    </source>
</evidence>
<proteinExistence type="inferred from homology"/>